<dbReference type="RefSeq" id="WP_061319488.1">
    <property type="nucleotide sequence ID" value="NZ_CP013849.1"/>
</dbReference>
<name>A0A6G4EDA1_CLOBO</name>
<dbReference type="EMBL" id="SWRL01000002">
    <property type="protein sequence ID" value="NFH61170.1"/>
    <property type="molecule type" value="Genomic_DNA"/>
</dbReference>
<dbReference type="AlphaFoldDB" id="A0A6G4EDA1"/>
<dbReference type="Pfam" id="PF03819">
    <property type="entry name" value="MazG"/>
    <property type="match status" value="1"/>
</dbReference>
<evidence type="ECO:0000313" key="2">
    <source>
        <dbReference type="EMBL" id="NFH61170.1"/>
    </source>
</evidence>
<dbReference type="SUPFAM" id="SSF101386">
    <property type="entry name" value="all-alpha NTP pyrophosphatases"/>
    <property type="match status" value="1"/>
</dbReference>
<comment type="caution">
    <text evidence="2">The sequence shown here is derived from an EMBL/GenBank/DDBJ whole genome shotgun (WGS) entry which is preliminary data.</text>
</comment>
<proteinExistence type="predicted"/>
<dbReference type="InterPro" id="IPR004518">
    <property type="entry name" value="MazG-like_dom"/>
</dbReference>
<keyword evidence="2" id="KW-0378">Hydrolase</keyword>
<feature type="domain" description="NTP pyrophosphohydrolase MazG-like" evidence="1">
    <location>
        <begin position="15"/>
        <end position="78"/>
    </location>
</feature>
<evidence type="ECO:0000259" key="1">
    <source>
        <dbReference type="Pfam" id="PF03819"/>
    </source>
</evidence>
<dbReference type="Gene3D" id="1.10.287.1080">
    <property type="entry name" value="MazG-like"/>
    <property type="match status" value="1"/>
</dbReference>
<sequence>MHLMILDKNETLKQEREKLLEESLELMNAITSYDIENTIEETLDVMQVCIGILDTLQKEENIDLEKELNKHNSKLLGRGWKSKGKINIKINS</sequence>
<reference evidence="2" key="1">
    <citation type="submission" date="2019-04" db="EMBL/GenBank/DDBJ databases">
        <title>Genome sequencing of Clostridium botulinum Groups I-IV and Clostridium butyricum.</title>
        <authorList>
            <person name="Brunt J."/>
            <person name="Van Vliet A.H.M."/>
            <person name="Stringer S.C."/>
            <person name="Carter A.T."/>
            <person name="Peck M.W."/>
        </authorList>
    </citation>
    <scope>NUCLEOTIDE SEQUENCE</scope>
    <source>
        <strain evidence="2">IFR 15/031</strain>
    </source>
</reference>
<gene>
    <name evidence="2" type="ORF">FC962_04500</name>
</gene>
<protein>
    <submittedName>
        <fullName evidence="2">Nucleotide pyrophosphohydrolase</fullName>
    </submittedName>
</protein>
<organism evidence="2">
    <name type="scientific">Clostridium botulinum</name>
    <dbReference type="NCBI Taxonomy" id="1491"/>
    <lineage>
        <taxon>Bacteria</taxon>
        <taxon>Bacillati</taxon>
        <taxon>Bacillota</taxon>
        <taxon>Clostridia</taxon>
        <taxon>Eubacteriales</taxon>
        <taxon>Clostridiaceae</taxon>
        <taxon>Clostridium</taxon>
    </lineage>
</organism>
<dbReference type="GO" id="GO:0016787">
    <property type="term" value="F:hydrolase activity"/>
    <property type="evidence" value="ECO:0007669"/>
    <property type="project" value="UniProtKB-KW"/>
</dbReference>
<accession>A0A6G4EDA1</accession>